<feature type="region of interest" description="Disordered" evidence="1">
    <location>
        <begin position="1"/>
        <end position="26"/>
    </location>
</feature>
<evidence type="ECO:0000313" key="2">
    <source>
        <dbReference type="EMBL" id="SMG00139.1"/>
    </source>
</evidence>
<gene>
    <name evidence="2" type="ORF">BSIN_0264</name>
</gene>
<organism evidence="2 3">
    <name type="scientific">Burkholderia singularis</name>
    <dbReference type="NCBI Taxonomy" id="1503053"/>
    <lineage>
        <taxon>Bacteria</taxon>
        <taxon>Pseudomonadati</taxon>
        <taxon>Pseudomonadota</taxon>
        <taxon>Betaproteobacteria</taxon>
        <taxon>Burkholderiales</taxon>
        <taxon>Burkholderiaceae</taxon>
        <taxon>Burkholderia</taxon>
        <taxon>pseudomallei group</taxon>
    </lineage>
</organism>
<name>A0A238H4A8_9BURK</name>
<dbReference type="EMBL" id="FXAN01000050">
    <property type="protein sequence ID" value="SMG00139.1"/>
    <property type="molecule type" value="Genomic_DNA"/>
</dbReference>
<proteinExistence type="predicted"/>
<dbReference type="AlphaFoldDB" id="A0A238H4A8"/>
<reference evidence="2 3" key="1">
    <citation type="submission" date="2017-04" db="EMBL/GenBank/DDBJ databases">
        <authorList>
            <person name="Afonso C.L."/>
            <person name="Miller P.J."/>
            <person name="Scott M.A."/>
            <person name="Spackman E."/>
            <person name="Goraichik I."/>
            <person name="Dimitrov K.M."/>
            <person name="Suarez D.L."/>
            <person name="Swayne D.E."/>
        </authorList>
    </citation>
    <scope>NUCLEOTIDE SEQUENCE [LARGE SCALE GENOMIC DNA]</scope>
    <source>
        <strain evidence="2">LMG 28154</strain>
    </source>
</reference>
<dbReference type="Proteomes" id="UP000198460">
    <property type="component" value="Unassembled WGS sequence"/>
</dbReference>
<evidence type="ECO:0000313" key="3">
    <source>
        <dbReference type="Proteomes" id="UP000198460"/>
    </source>
</evidence>
<evidence type="ECO:0000256" key="1">
    <source>
        <dbReference type="SAM" id="MobiDB-lite"/>
    </source>
</evidence>
<accession>A0A238H4A8</accession>
<protein>
    <submittedName>
        <fullName evidence="2">Uncharacterized protein</fullName>
    </submittedName>
</protein>
<sequence length="81" mass="9147">MPATRPWMTPASAVSDPMRAAHRHDPVGRCGGRRCRAQGSDLMRRRLRFGDVRRLAGAWTARCAEMPGIRRAGEGLYRIVW</sequence>